<keyword evidence="1" id="KW-0472">Membrane</keyword>
<feature type="signal peptide" evidence="2">
    <location>
        <begin position="1"/>
        <end position="24"/>
    </location>
</feature>
<dbReference type="OrthoDB" id="45670at2759"/>
<organism evidence="4 5">
    <name type="scientific">Diacronema lutheri</name>
    <name type="common">Unicellular marine alga</name>
    <name type="synonym">Monochrysis lutheri</name>
    <dbReference type="NCBI Taxonomy" id="2081491"/>
    <lineage>
        <taxon>Eukaryota</taxon>
        <taxon>Haptista</taxon>
        <taxon>Haptophyta</taxon>
        <taxon>Pavlovophyceae</taxon>
        <taxon>Pavlovales</taxon>
        <taxon>Pavlovaceae</taxon>
        <taxon>Diacronema</taxon>
    </lineage>
</organism>
<dbReference type="GO" id="GO:0019236">
    <property type="term" value="P:response to pheromone"/>
    <property type="evidence" value="ECO:0007669"/>
    <property type="project" value="InterPro"/>
</dbReference>
<sequence length="1345" mass="143407">MPDGAHLRWRPFLALASALHGAAAKVLEGHVTGSALLHSADPNLVVLGTFGFECITGKCGRTVPESSASFYQKGMIHIQAHGDPFIKGQEVAMFSSDTWYNGTNDVKASWADVYRNQRLTCAQKRSHAIFTLPLTDASNPLEGRGSQDGVNFYHALRLSARPLFVHVVALNCEPRYAGALSLYYRVTLQNPGGWWGTHFSYNDQGMLQTHVFAFVAQSALAVVAARGVHDLRASQLSHPPLLVLAAALGGFSLAQLLNVCFYADYASHGVGPEGALLMAEVLYTASDLVVMVLFLMIAQGWRLTADLPSKRDQLLVGGAVLVYCACYTVIYTVDYALRDPASEVYVLLTTGAFFLAVIRIMLLCLCALFFHDTYRREPSVEKLAFFRKAIASCGVWFMQMPLTCIIAWSTNKWTRHRVATAWMAAINTLTLAFLLYSFQPARAKSYFTISAMPDELDGLTGGGHGDAGDGDGDAPEQPTLAHIAPFAGLLSIANAPLVPSPLCPQHRWARNMDHARGHVPPRTSGPDLPVFRGGDLEARCELERALAARSRHGELIFTIATEQASSYAINLIWGLRRVGIDHSIVIVLEPEHCALLASEPWRASCAHTSFRTVGLVGAVTHAYRLEWSKLHYVRRAIALGVSPLFLDADVAVSANPYPLLRSAALADKHAIFAARASTAHCGRILLGLVYCNRCAPGGPAERMFARAFARHERYAFANASTVAGWWSKGDRLGVCTGPYKHRAIHRSNELLSDLAMSACCGAQVSYAVAPASRHVPAVQRVRFSAVYALPRCAMMPPPIAPGVYAHEIRHWHEPLISAAEREAALRPLAHDTRGADGFRLKAIPDIDRFIAQAADLAAGRFDGEPAGIEALTPPDDPLPAVETLVLVTAPLISNFFDSPQGGREGIFQGASAPALAHFVGAHPKERYMQATGLYDFRAAPLGWLAASRRAERDAREREGVDAARGASVRAHEVGAMEGALRALSHSSFNAMATDLLAAAAAADELALMPRAGAGRAERERARCVVGRQLLRLTGDGFESALRAPSVHGFAARVNAARGWLALAAGLSGAMAVDVSAPCAQPWVPRRRGAHHGVDQALQPAPETLSRERLATHAHARFTHLLVAAVPFAGACDEVGSRAGADANSTGAELGAASAAAQPAPTGCCSFVWDVSTLKDSNLCTPTSHIFYHCAYALSPVRVRATCANASRATLVLAGDSASAQLGWVRAVGGSGGAPASAGSEPALIAGSIDGSRLVAAVRRSGVQIVSLLLPRGYALPALRGVRRAELDAAIANATGVARGMDSCGGYCRLSLARKGVCEALGPSRNCSAALLSLAREAGLVIESSR</sequence>
<feature type="transmembrane region" description="Helical" evidence="1">
    <location>
        <begin position="211"/>
        <end position="229"/>
    </location>
</feature>
<feature type="transmembrane region" description="Helical" evidence="1">
    <location>
        <begin position="313"/>
        <end position="333"/>
    </location>
</feature>
<feature type="transmembrane region" description="Helical" evidence="1">
    <location>
        <begin position="345"/>
        <end position="370"/>
    </location>
</feature>
<dbReference type="Pfam" id="PF10192">
    <property type="entry name" value="GPR180-TMEM145_TM"/>
    <property type="match status" value="1"/>
</dbReference>
<keyword evidence="1" id="KW-0812">Transmembrane</keyword>
<dbReference type="EMBL" id="JAGTXO010000005">
    <property type="protein sequence ID" value="KAG8467951.1"/>
    <property type="molecule type" value="Genomic_DNA"/>
</dbReference>
<feature type="transmembrane region" description="Helical" evidence="1">
    <location>
        <begin position="420"/>
        <end position="438"/>
    </location>
</feature>
<keyword evidence="1" id="KW-1133">Transmembrane helix</keyword>
<feature type="transmembrane region" description="Helical" evidence="1">
    <location>
        <begin position="281"/>
        <end position="301"/>
    </location>
</feature>
<reference evidence="4" key="1">
    <citation type="submission" date="2021-05" db="EMBL/GenBank/DDBJ databases">
        <title>The genome of the haptophyte Pavlova lutheri (Diacronema luteri, Pavlovales) - a model for lipid biosynthesis in eukaryotic algae.</title>
        <authorList>
            <person name="Hulatt C.J."/>
            <person name="Posewitz M.C."/>
        </authorList>
    </citation>
    <scope>NUCLEOTIDE SEQUENCE</scope>
    <source>
        <strain evidence="4">NIVA-4/92</strain>
    </source>
</reference>
<dbReference type="GO" id="GO:0007186">
    <property type="term" value="P:G protein-coupled receptor signaling pathway"/>
    <property type="evidence" value="ECO:0007669"/>
    <property type="project" value="InterPro"/>
</dbReference>
<evidence type="ECO:0000313" key="4">
    <source>
        <dbReference type="EMBL" id="KAG8467951.1"/>
    </source>
</evidence>
<feature type="chain" id="PRO_5035229570" description="GPR180/TMEM145 transmembrane domain-containing protein" evidence="2">
    <location>
        <begin position="25"/>
        <end position="1345"/>
    </location>
</feature>
<dbReference type="PANTHER" id="PTHR23252">
    <property type="entry name" value="INTIMAL THICKNESS RECEPTOR-RELATED"/>
    <property type="match status" value="1"/>
</dbReference>
<evidence type="ECO:0000256" key="1">
    <source>
        <dbReference type="SAM" id="Phobius"/>
    </source>
</evidence>
<accession>A0A8J5XFM7</accession>
<dbReference type="InterPro" id="IPR047831">
    <property type="entry name" value="GPR180/TMEM145"/>
</dbReference>
<keyword evidence="5" id="KW-1185">Reference proteome</keyword>
<proteinExistence type="predicted"/>
<name>A0A8J5XFM7_DIALT</name>
<comment type="caution">
    <text evidence="4">The sequence shown here is derived from an EMBL/GenBank/DDBJ whole genome shotgun (WGS) entry which is preliminary data.</text>
</comment>
<feature type="transmembrane region" description="Helical" evidence="1">
    <location>
        <begin position="241"/>
        <end position="261"/>
    </location>
</feature>
<dbReference type="InterPro" id="IPR019336">
    <property type="entry name" value="GPR180/TMEM145_TM"/>
</dbReference>
<keyword evidence="2" id="KW-0732">Signal</keyword>
<evidence type="ECO:0000259" key="3">
    <source>
        <dbReference type="Pfam" id="PF10192"/>
    </source>
</evidence>
<dbReference type="Proteomes" id="UP000751190">
    <property type="component" value="Unassembled WGS sequence"/>
</dbReference>
<evidence type="ECO:0000256" key="2">
    <source>
        <dbReference type="SAM" id="SignalP"/>
    </source>
</evidence>
<evidence type="ECO:0000313" key="5">
    <source>
        <dbReference type="Proteomes" id="UP000751190"/>
    </source>
</evidence>
<gene>
    <name evidence="4" type="ORF">KFE25_007003</name>
</gene>
<feature type="domain" description="GPR180/TMEM145 transmembrane" evidence="3">
    <location>
        <begin position="220"/>
        <end position="434"/>
    </location>
</feature>
<dbReference type="PANTHER" id="PTHR23252:SF24">
    <property type="entry name" value="TRANSMEMBRANE PROTEIN 145"/>
    <property type="match status" value="1"/>
</dbReference>
<protein>
    <recommendedName>
        <fullName evidence="3">GPR180/TMEM145 transmembrane domain-containing protein</fullName>
    </recommendedName>
</protein>